<feature type="compositionally biased region" description="Basic and acidic residues" evidence="7">
    <location>
        <begin position="12"/>
        <end position="22"/>
    </location>
</feature>
<feature type="transmembrane region" description="Helical" evidence="8">
    <location>
        <begin position="547"/>
        <end position="569"/>
    </location>
</feature>
<organism evidence="10 11">
    <name type="scientific">Trypanosoma theileri</name>
    <dbReference type="NCBI Taxonomy" id="67003"/>
    <lineage>
        <taxon>Eukaryota</taxon>
        <taxon>Discoba</taxon>
        <taxon>Euglenozoa</taxon>
        <taxon>Kinetoplastea</taxon>
        <taxon>Metakinetoplastina</taxon>
        <taxon>Trypanosomatida</taxon>
        <taxon>Trypanosomatidae</taxon>
        <taxon>Trypanosoma</taxon>
    </lineage>
</organism>
<dbReference type="GeneID" id="39982603"/>
<comment type="caution">
    <text evidence="10">The sequence shown here is derived from an EMBL/GenBank/DDBJ whole genome shotgun (WGS) entry which is preliminary data.</text>
</comment>
<evidence type="ECO:0000313" key="11">
    <source>
        <dbReference type="Proteomes" id="UP000192257"/>
    </source>
</evidence>
<feature type="transmembrane region" description="Helical" evidence="8">
    <location>
        <begin position="177"/>
        <end position="197"/>
    </location>
</feature>
<dbReference type="VEuPathDB" id="TriTrypDB:TM35_000051680"/>
<dbReference type="OrthoDB" id="4062651at2759"/>
<keyword evidence="3 6" id="KW-0547">Nucleotide-binding</keyword>
<evidence type="ECO:0000256" key="8">
    <source>
        <dbReference type="SAM" id="Phobius"/>
    </source>
</evidence>
<dbReference type="RefSeq" id="XP_028885638.1">
    <property type="nucleotide sequence ID" value="XM_029022823.1"/>
</dbReference>
<evidence type="ECO:0000256" key="2">
    <source>
        <dbReference type="ARBA" id="ARBA00022679"/>
    </source>
</evidence>
<evidence type="ECO:0000313" key="10">
    <source>
        <dbReference type="EMBL" id="ORC91572.1"/>
    </source>
</evidence>
<feature type="region of interest" description="Disordered" evidence="7">
    <location>
        <begin position="1389"/>
        <end position="1408"/>
    </location>
</feature>
<keyword evidence="11" id="KW-1185">Reference proteome</keyword>
<dbReference type="InterPro" id="IPR011009">
    <property type="entry name" value="Kinase-like_dom_sf"/>
</dbReference>
<dbReference type="SMART" id="SM00220">
    <property type="entry name" value="S_TKc"/>
    <property type="match status" value="1"/>
</dbReference>
<dbReference type="InterPro" id="IPR017441">
    <property type="entry name" value="Protein_kinase_ATP_BS"/>
</dbReference>
<keyword evidence="8" id="KW-0812">Transmembrane</keyword>
<sequence>MTGEKTSISCFSHRELSPRRVDSCNNDNSSNPVPPLNGHSYRDPSPQEEKYHQREEVNRQDGLFPPTADTSTLEDRRTVECPSTDGFGVIPSTVSVSLPVTECQEIPIPSDEPQRGVDPHFSSFYASSSSNTELEMEDTNSLPTQMHTLQGSITEKDMKMLERKARGRCLGIGSRTFVAVNIFLLVCFVVTICVLPLEATYRMSLDKALEKLSDASVEPISRAVGTNLFNTEDVVKSLFNSLQLNRTTSIRVWSEENMPEVMQQLCATLRTSNTGKRLLYLHLSSPFSGFGAYCSQQYDGETLVGTYHSDNNSDFRYVIDPKTLLYAEPLEPVYMANTMTEMEYAIEFAFAENAFANVVLPWYREGRDNNWWTFVHNNEILMTFTYPFTDYRGNPAMLTTALQLKGLRYFYDGTSGPVKLDSVMVVELQTGIVLSKRPYGRGPTMWDNWNCTHDPKLCEKLPQVEYLESLNDPYMAAAVEKLGGKSGITVLAKNGNLVGYSFNLEGEHFRVIISRVHTSDERLRVVTIALIRESTLTSSLETSNNRVYLAIVFSIIAIVFAEFVIIYAYTRPLHLLFRGFLVMMQFQDGSKYFKCSSTFNDVAWLQLQLKQFNRQLMYMKTLLPTEMVDEWFSRVSDAKKLKLSTQEKVQNIKSMEQGQENTTIDTTNAIGIMTVPSETTTSHASEYHMSDNRSIRSDESDALCSRLHESILKDELNQFRRRFCSIVCLSMALPDYDHSIDGFVKAFSESSVPLIMRYSGVIEVQRSNFLLVTFGAHSQMAQHQTQAVRFALDLLQILPPDIAECVGVMVDSAEYLVGTCGTPEFNTRTTHGLQIPMQLDLLRLILSLKCHIVVTRPVSIALDKQFLTIPVEAVCCGDLNTTLVLYELRGCTAALASEYVSDLVEYIAIIRRAFLHMLGGRYAEAARLLVQIEGKDVQGDRLLRACRRLLRKGTTKPYVRTWGQLLATTHRRKEIINHNNTVDTSSPLPDYFRVPMLRAKHSFLQEGSELENTLLSGVSARSGCSRAATPANNSFSGAMQYEDACDRPLFEMLIESSIDDNDDVQDAFALSSRYNEGSISPTARSNTKGELPFVFEDHQGNSWVRSVDKLGTGAFSVVYRGMSSLGDLVALKCFALRSRHIEIEDIVEELKLFSQLRHGNIVQYISCYLSSDYLIEVMELVPGGSLDGILSGFGTLSIVTVRRFLRDALNGLMYLHSKNVVHCDVKPHNVLVAMDGVYKLSDFGSSLLRLTNSMHEISDVCEMRGTPGYMAPEVARGELPTGKSDVFSLGITVLELLTGRLPWDYASEQGEEGVQTTQNIKLPSHQGEGEGEGEEEEYLQNNTGREETEGEGGNVMSSIERNVNVEEKRPVSPTWISLHDNVLWPDTTINPPSNVLNNNNNNNRQTTRPPIEELLRSPEQLLIRVSKGEVVPVIPQWLEDDVQDFVRLCVAPDPEKRATVKDLLHHPWMF</sequence>
<dbReference type="PANTHER" id="PTHR11584:SF369">
    <property type="entry name" value="MITOGEN-ACTIVATED PROTEIN KINASE KINASE KINASE 19-RELATED"/>
    <property type="match status" value="1"/>
</dbReference>
<keyword evidence="8" id="KW-0472">Membrane</keyword>
<evidence type="ECO:0000256" key="4">
    <source>
        <dbReference type="ARBA" id="ARBA00022777"/>
    </source>
</evidence>
<dbReference type="PROSITE" id="PS00108">
    <property type="entry name" value="PROTEIN_KINASE_ST"/>
    <property type="match status" value="1"/>
</dbReference>
<gene>
    <name evidence="10" type="ORF">TM35_000051680</name>
</gene>
<protein>
    <submittedName>
        <fullName evidence="10">Protein kinase</fullName>
    </submittedName>
</protein>
<dbReference type="PROSITE" id="PS00107">
    <property type="entry name" value="PROTEIN_KINASE_ATP"/>
    <property type="match status" value="1"/>
</dbReference>
<keyword evidence="8" id="KW-1133">Transmembrane helix</keyword>
<dbReference type="InterPro" id="IPR000719">
    <property type="entry name" value="Prot_kinase_dom"/>
</dbReference>
<evidence type="ECO:0000256" key="1">
    <source>
        <dbReference type="ARBA" id="ARBA00022527"/>
    </source>
</evidence>
<feature type="region of interest" description="Disordered" evidence="7">
    <location>
        <begin position="1"/>
        <end position="76"/>
    </location>
</feature>
<feature type="binding site" evidence="6">
    <location>
        <position position="1132"/>
    </location>
    <ligand>
        <name>ATP</name>
        <dbReference type="ChEBI" id="CHEBI:30616"/>
    </ligand>
</feature>
<keyword evidence="4 10" id="KW-0418">Kinase</keyword>
<dbReference type="InterPro" id="IPR008271">
    <property type="entry name" value="Ser/Thr_kinase_AS"/>
</dbReference>
<dbReference type="Gene3D" id="1.10.510.10">
    <property type="entry name" value="Transferase(Phosphotransferase) domain 1"/>
    <property type="match status" value="2"/>
</dbReference>
<evidence type="ECO:0000256" key="7">
    <source>
        <dbReference type="SAM" id="MobiDB-lite"/>
    </source>
</evidence>
<reference evidence="10 11" key="1">
    <citation type="submission" date="2017-03" db="EMBL/GenBank/DDBJ databases">
        <title>An alternative strategy for trypanosome survival in the mammalian bloodstream revealed through genome and transcriptome analysis of the ubiquitous bovine parasite Trypanosoma (Megatrypanum) theileri.</title>
        <authorList>
            <person name="Kelly S."/>
            <person name="Ivens A."/>
            <person name="Mott A."/>
            <person name="O'Neill E."/>
            <person name="Emms D."/>
            <person name="Macleod O."/>
            <person name="Voorheis P."/>
            <person name="Matthews J."/>
            <person name="Matthews K."/>
            <person name="Carrington M."/>
        </authorList>
    </citation>
    <scope>NUCLEOTIDE SEQUENCE [LARGE SCALE GENOMIC DNA]</scope>
    <source>
        <strain evidence="10">Edinburgh</strain>
    </source>
</reference>
<feature type="compositionally biased region" description="Acidic residues" evidence="7">
    <location>
        <begin position="1329"/>
        <end position="1338"/>
    </location>
</feature>
<dbReference type="SUPFAM" id="SSF56112">
    <property type="entry name" value="Protein kinase-like (PK-like)"/>
    <property type="match status" value="1"/>
</dbReference>
<dbReference type="GO" id="GO:0005524">
    <property type="term" value="F:ATP binding"/>
    <property type="evidence" value="ECO:0007669"/>
    <property type="project" value="UniProtKB-UniRule"/>
</dbReference>
<dbReference type="GO" id="GO:0004674">
    <property type="term" value="F:protein serine/threonine kinase activity"/>
    <property type="evidence" value="ECO:0007669"/>
    <property type="project" value="UniProtKB-KW"/>
</dbReference>
<accession>A0A1X0P3S4</accession>
<evidence type="ECO:0000259" key="9">
    <source>
        <dbReference type="PROSITE" id="PS50011"/>
    </source>
</evidence>
<evidence type="ECO:0000256" key="6">
    <source>
        <dbReference type="PROSITE-ProRule" id="PRU10141"/>
    </source>
</evidence>
<dbReference type="PROSITE" id="PS50011">
    <property type="entry name" value="PROTEIN_KINASE_DOM"/>
    <property type="match status" value="1"/>
</dbReference>
<keyword evidence="1" id="KW-0723">Serine/threonine-protein kinase</keyword>
<dbReference type="Proteomes" id="UP000192257">
    <property type="component" value="Unassembled WGS sequence"/>
</dbReference>
<feature type="domain" description="Protein kinase" evidence="9">
    <location>
        <begin position="1104"/>
        <end position="1469"/>
    </location>
</feature>
<proteinExistence type="predicted"/>
<feature type="region of interest" description="Disordered" evidence="7">
    <location>
        <begin position="1311"/>
        <end position="1354"/>
    </location>
</feature>
<feature type="compositionally biased region" description="Basic and acidic residues" evidence="7">
    <location>
        <begin position="40"/>
        <end position="59"/>
    </location>
</feature>
<dbReference type="EMBL" id="NBCO01000005">
    <property type="protein sequence ID" value="ORC91572.1"/>
    <property type="molecule type" value="Genomic_DNA"/>
</dbReference>
<dbReference type="Pfam" id="PF00069">
    <property type="entry name" value="Pkinase"/>
    <property type="match status" value="1"/>
</dbReference>
<feature type="compositionally biased region" description="Polar residues" evidence="7">
    <location>
        <begin position="1"/>
        <end position="10"/>
    </location>
</feature>
<dbReference type="PANTHER" id="PTHR11584">
    <property type="entry name" value="SERINE/THREONINE PROTEIN KINASE"/>
    <property type="match status" value="1"/>
</dbReference>
<keyword evidence="5 6" id="KW-0067">ATP-binding</keyword>
<keyword evidence="2" id="KW-0808">Transferase</keyword>
<evidence type="ECO:0000256" key="5">
    <source>
        <dbReference type="ARBA" id="ARBA00022840"/>
    </source>
</evidence>
<evidence type="ECO:0000256" key="3">
    <source>
        <dbReference type="ARBA" id="ARBA00022741"/>
    </source>
</evidence>
<name>A0A1X0P3S4_9TRYP</name>